<gene>
    <name evidence="1" type="ORF">PsorP6_011161</name>
</gene>
<keyword evidence="2" id="KW-1185">Reference proteome</keyword>
<evidence type="ECO:0000313" key="1">
    <source>
        <dbReference type="EMBL" id="KAI9910950.1"/>
    </source>
</evidence>
<name>A0ACC0VX51_9STRA</name>
<dbReference type="Proteomes" id="UP001163321">
    <property type="component" value="Chromosome 6"/>
</dbReference>
<organism evidence="1 2">
    <name type="scientific">Peronosclerospora sorghi</name>
    <dbReference type="NCBI Taxonomy" id="230839"/>
    <lineage>
        <taxon>Eukaryota</taxon>
        <taxon>Sar</taxon>
        <taxon>Stramenopiles</taxon>
        <taxon>Oomycota</taxon>
        <taxon>Peronosporomycetes</taxon>
        <taxon>Peronosporales</taxon>
        <taxon>Peronosporaceae</taxon>
        <taxon>Peronosclerospora</taxon>
    </lineage>
</organism>
<proteinExistence type="predicted"/>
<reference evidence="1 2" key="1">
    <citation type="journal article" date="2022" name="bioRxiv">
        <title>The genome of the oomycete Peronosclerospora sorghi, a cosmopolitan pathogen of maize and sorghum, is inflated with dispersed pseudogenes.</title>
        <authorList>
            <person name="Fletcher K."/>
            <person name="Martin F."/>
            <person name="Isakeit T."/>
            <person name="Cavanaugh K."/>
            <person name="Magill C."/>
            <person name="Michelmore R."/>
        </authorList>
    </citation>
    <scope>NUCLEOTIDE SEQUENCE [LARGE SCALE GENOMIC DNA]</scope>
    <source>
        <strain evidence="1">P6</strain>
    </source>
</reference>
<evidence type="ECO:0000313" key="2">
    <source>
        <dbReference type="Proteomes" id="UP001163321"/>
    </source>
</evidence>
<protein>
    <submittedName>
        <fullName evidence="1">Uncharacterized protein</fullName>
    </submittedName>
</protein>
<sequence length="67" mass="7681">MFPILYLMDDSSLRSRHVPCFASFPESRRSAFLYVQSEVDDRSTGTPTQLQRTGLAQMGELKEIRRG</sequence>
<accession>A0ACC0VX51</accession>
<dbReference type="EMBL" id="CM047585">
    <property type="protein sequence ID" value="KAI9910950.1"/>
    <property type="molecule type" value="Genomic_DNA"/>
</dbReference>
<comment type="caution">
    <text evidence="1">The sequence shown here is derived from an EMBL/GenBank/DDBJ whole genome shotgun (WGS) entry which is preliminary data.</text>
</comment>